<feature type="region of interest" description="Disordered" evidence="5">
    <location>
        <begin position="55"/>
        <end position="108"/>
    </location>
</feature>
<keyword evidence="3" id="KW-0904">Protein phosphatase</keyword>
<dbReference type="SMART" id="SM01301">
    <property type="entry name" value="PTPlike_phytase"/>
    <property type="match status" value="1"/>
</dbReference>
<reference evidence="9 10" key="1">
    <citation type="submission" date="2018-03" db="EMBL/GenBank/DDBJ databases">
        <authorList>
            <person name="Fogelqvist J."/>
        </authorList>
    </citation>
    <scope>NUCLEOTIDE SEQUENCE [LARGE SCALE GENOMIC DNA]</scope>
</reference>
<dbReference type="InterPro" id="IPR045101">
    <property type="entry name" value="PTP_PTEN"/>
</dbReference>
<dbReference type="GO" id="GO:0006629">
    <property type="term" value="P:lipid metabolic process"/>
    <property type="evidence" value="ECO:0007669"/>
    <property type="project" value="UniProtKB-KW"/>
</dbReference>
<evidence type="ECO:0000259" key="6">
    <source>
        <dbReference type="PROSITE" id="PS50056"/>
    </source>
</evidence>
<dbReference type="InterPro" id="IPR029023">
    <property type="entry name" value="Tensin_phosphatase"/>
</dbReference>
<dbReference type="PANTHER" id="PTHR12305">
    <property type="entry name" value="PHOSPHATASE WITH HOMOLOGY TO TENSIN"/>
    <property type="match status" value="1"/>
</dbReference>
<dbReference type="Pfam" id="PF22784">
    <property type="entry name" value="PTP-SAK"/>
    <property type="match status" value="1"/>
</dbReference>
<evidence type="ECO:0000259" key="7">
    <source>
        <dbReference type="PROSITE" id="PS51181"/>
    </source>
</evidence>
<dbReference type="AlphaFoldDB" id="A0A3P3Y4P1"/>
<feature type="domain" description="Phosphatase tensin-type" evidence="7">
    <location>
        <begin position="150"/>
        <end position="321"/>
    </location>
</feature>
<sequence>MVWINCGPVRVPMWPVTSVCAPGDQGTPAPGIVELVVARRMSSGAPGQATCCLASRSKENRPPPPPPPAAAAAAVQQWPRSASSHTSDLVDQRDRRRRRRRGRPVTPAVMDQEAILAQGKAQLAKFDADKKESHSRGLNSLKAKVSKQKRRFVADGFDLDLTYITDRIIAMGFPSQGIEAMYRNDMKDVQMFLEARHKGHYKVYNLCSERSYDIGKFQNRAMRFPFDDHACPAFDRMTVFLEDVHQWLNADPENIVVIHCKAGKGRTGVTIATYLLYCGMWKHAAQALSYYGFVRTFNSKGVTIPSQRRWVYYYEEFMALQKAGRQLPAPDPMRLMRIVCSDGVPRFDGIQISCETTGDYSSETWRHAWRTLRSDATTADLEPVHVLLAKDVQVKFTMNYLLTRIHRFSFWINTQFIKHGYVRLAKEDLDKINKDKKCPNFYVELFFDAYDADGAASDLEEAKRKQIEVQGHIADMKKEFNFDGSESSSSDGSAQQQSDACAVK</sequence>
<dbReference type="PROSITE" id="PS00383">
    <property type="entry name" value="TYR_PHOSPHATASE_1"/>
    <property type="match status" value="1"/>
</dbReference>
<keyword evidence="4" id="KW-0443">Lipid metabolism</keyword>
<evidence type="ECO:0000256" key="3">
    <source>
        <dbReference type="ARBA" id="ARBA00022912"/>
    </source>
</evidence>
<accession>A0A3P3Y4P1</accession>
<evidence type="ECO:0000313" key="9">
    <source>
        <dbReference type="EMBL" id="SPQ95064.1"/>
    </source>
</evidence>
<proteinExistence type="inferred from homology"/>
<evidence type="ECO:0000256" key="1">
    <source>
        <dbReference type="ARBA" id="ARBA00007881"/>
    </source>
</evidence>
<dbReference type="SMART" id="SM01326">
    <property type="entry name" value="PTEN_C2"/>
    <property type="match status" value="1"/>
</dbReference>
<dbReference type="SUPFAM" id="SSF49562">
    <property type="entry name" value="C2 domain (Calcium/lipid-binding domain, CaLB)"/>
    <property type="match status" value="1"/>
</dbReference>
<dbReference type="InterPro" id="IPR057023">
    <property type="entry name" value="PTP-SAK"/>
</dbReference>
<dbReference type="InterPro" id="IPR016130">
    <property type="entry name" value="Tyr_Pase_AS"/>
</dbReference>
<comment type="similarity">
    <text evidence="1">Belongs to the PTEN phosphatase protein family.</text>
</comment>
<geneLocation type="mitochondrion" evidence="9"/>
<feature type="region of interest" description="Disordered" evidence="5">
    <location>
        <begin position="481"/>
        <end position="504"/>
    </location>
</feature>
<feature type="domain" description="C2 tensin-type" evidence="8">
    <location>
        <begin position="331"/>
        <end position="450"/>
    </location>
</feature>
<dbReference type="GO" id="GO:0004721">
    <property type="term" value="F:phosphoprotein phosphatase activity"/>
    <property type="evidence" value="ECO:0007669"/>
    <property type="project" value="UniProtKB-KW"/>
</dbReference>
<dbReference type="Gene3D" id="3.90.190.10">
    <property type="entry name" value="Protein tyrosine phosphatase superfamily"/>
    <property type="match status" value="1"/>
</dbReference>
<dbReference type="PROSITE" id="PS50056">
    <property type="entry name" value="TYR_PHOSPHATASE_2"/>
    <property type="match status" value="1"/>
</dbReference>
<gene>
    <name evidence="9" type="ORF">PLBR_LOCUS2279</name>
</gene>
<dbReference type="InterPro" id="IPR035892">
    <property type="entry name" value="C2_domain_sf"/>
</dbReference>
<evidence type="ECO:0000256" key="4">
    <source>
        <dbReference type="ARBA" id="ARBA00023098"/>
    </source>
</evidence>
<dbReference type="SUPFAM" id="SSF52799">
    <property type="entry name" value="(Phosphotyrosine protein) phosphatases II"/>
    <property type="match status" value="1"/>
</dbReference>
<dbReference type="PROSITE" id="PS51182">
    <property type="entry name" value="C2_TENSIN"/>
    <property type="match status" value="1"/>
</dbReference>
<protein>
    <recommendedName>
        <fullName evidence="11">Phosphatidylinositol-3,4,5-trisphosphate 3-phosphatase</fullName>
    </recommendedName>
</protein>
<dbReference type="CDD" id="cd14509">
    <property type="entry name" value="PTP_PTEN"/>
    <property type="match status" value="1"/>
</dbReference>
<evidence type="ECO:0000256" key="5">
    <source>
        <dbReference type="SAM" id="MobiDB-lite"/>
    </source>
</evidence>
<evidence type="ECO:0000259" key="8">
    <source>
        <dbReference type="PROSITE" id="PS51182"/>
    </source>
</evidence>
<dbReference type="InterPro" id="IPR000387">
    <property type="entry name" value="Tyr_Pase_dom"/>
</dbReference>
<organism evidence="9 10">
    <name type="scientific">Plasmodiophora brassicae</name>
    <name type="common">Clubroot disease agent</name>
    <dbReference type="NCBI Taxonomy" id="37360"/>
    <lineage>
        <taxon>Eukaryota</taxon>
        <taxon>Sar</taxon>
        <taxon>Rhizaria</taxon>
        <taxon>Endomyxa</taxon>
        <taxon>Phytomyxea</taxon>
        <taxon>Plasmodiophorida</taxon>
        <taxon>Plasmodiophoridae</taxon>
        <taxon>Plasmodiophora</taxon>
    </lineage>
</organism>
<dbReference type="Gene3D" id="2.60.40.1110">
    <property type="match status" value="1"/>
</dbReference>
<evidence type="ECO:0000256" key="2">
    <source>
        <dbReference type="ARBA" id="ARBA00022801"/>
    </source>
</evidence>
<name>A0A3P3Y4P1_PLABS</name>
<keyword evidence="2" id="KW-0378">Hydrolase</keyword>
<dbReference type="Pfam" id="PF10409">
    <property type="entry name" value="PTEN_C2"/>
    <property type="match status" value="1"/>
</dbReference>
<dbReference type="InterPro" id="IPR051281">
    <property type="entry name" value="Dual-spec_lipid-protein_phosph"/>
</dbReference>
<keyword evidence="9" id="KW-0496">Mitochondrion</keyword>
<dbReference type="EMBL" id="OVEO01000003">
    <property type="protein sequence ID" value="SPQ95064.1"/>
    <property type="molecule type" value="Genomic_DNA"/>
</dbReference>
<dbReference type="InterPro" id="IPR029021">
    <property type="entry name" value="Prot-tyrosine_phosphatase-like"/>
</dbReference>
<dbReference type="PANTHER" id="PTHR12305:SF60">
    <property type="entry name" value="PHOSPHATIDYLINOSITOL 3,4,5-TRISPHOSPHATE 3-PHOSPHATASE TPTE2-RELATED"/>
    <property type="match status" value="1"/>
</dbReference>
<dbReference type="InterPro" id="IPR014020">
    <property type="entry name" value="Tensin_C2-dom"/>
</dbReference>
<dbReference type="Proteomes" id="UP000290189">
    <property type="component" value="Unassembled WGS sequence"/>
</dbReference>
<dbReference type="PROSITE" id="PS51181">
    <property type="entry name" value="PPASE_TENSIN"/>
    <property type="match status" value="1"/>
</dbReference>
<feature type="domain" description="Tyrosine specific protein phosphatases" evidence="6">
    <location>
        <begin position="238"/>
        <end position="309"/>
    </location>
</feature>
<feature type="compositionally biased region" description="Polar residues" evidence="5">
    <location>
        <begin position="78"/>
        <end position="87"/>
    </location>
</feature>
<feature type="compositionally biased region" description="Low complexity" evidence="5">
    <location>
        <begin position="483"/>
        <end position="504"/>
    </location>
</feature>
<dbReference type="GO" id="GO:0016314">
    <property type="term" value="F:phosphatidylinositol-3,4,5-trisphosphate 3-phosphatase activity"/>
    <property type="evidence" value="ECO:0007669"/>
    <property type="project" value="TreeGrafter"/>
</dbReference>
<dbReference type="GO" id="GO:0005829">
    <property type="term" value="C:cytosol"/>
    <property type="evidence" value="ECO:0007669"/>
    <property type="project" value="TreeGrafter"/>
</dbReference>
<evidence type="ECO:0000313" key="10">
    <source>
        <dbReference type="Proteomes" id="UP000290189"/>
    </source>
</evidence>
<evidence type="ECO:0008006" key="11">
    <source>
        <dbReference type="Google" id="ProtNLM"/>
    </source>
</evidence>